<keyword evidence="2" id="KW-0964">Secreted</keyword>
<dbReference type="PROSITE" id="PS00330">
    <property type="entry name" value="HEMOLYSIN_CALCIUM"/>
    <property type="match status" value="5"/>
</dbReference>
<feature type="compositionally biased region" description="Low complexity" evidence="3">
    <location>
        <begin position="767"/>
        <end position="780"/>
    </location>
</feature>
<feature type="region of interest" description="Disordered" evidence="3">
    <location>
        <begin position="996"/>
        <end position="1068"/>
    </location>
</feature>
<dbReference type="InterPro" id="IPR011049">
    <property type="entry name" value="Serralysin-like_metalloprot_C"/>
</dbReference>
<proteinExistence type="predicted"/>
<name>A0ABV7TPD2_9RHOB</name>
<comment type="subcellular location">
    <subcellularLocation>
        <location evidence="1">Secreted</location>
    </subcellularLocation>
</comment>
<dbReference type="Proteomes" id="UP001595629">
    <property type="component" value="Unassembled WGS sequence"/>
</dbReference>
<feature type="region of interest" description="Disordered" evidence="3">
    <location>
        <begin position="762"/>
        <end position="808"/>
    </location>
</feature>
<evidence type="ECO:0000256" key="3">
    <source>
        <dbReference type="SAM" id="MobiDB-lite"/>
    </source>
</evidence>
<dbReference type="SUPFAM" id="SSF82171">
    <property type="entry name" value="DPP6 N-terminal domain-like"/>
    <property type="match status" value="1"/>
</dbReference>
<dbReference type="Pfam" id="PF00353">
    <property type="entry name" value="HemolysinCabind"/>
    <property type="match status" value="6"/>
</dbReference>
<keyword evidence="5" id="KW-1185">Reference proteome</keyword>
<dbReference type="SUPFAM" id="SSF51120">
    <property type="entry name" value="beta-Roll"/>
    <property type="match status" value="3"/>
</dbReference>
<comment type="caution">
    <text evidence="4">The sequence shown here is derived from an EMBL/GenBank/DDBJ whole genome shotgun (WGS) entry which is preliminary data.</text>
</comment>
<dbReference type="PANTHER" id="PTHR38340:SF1">
    <property type="entry name" value="S-LAYER PROTEIN"/>
    <property type="match status" value="1"/>
</dbReference>
<dbReference type="InterPro" id="IPR001343">
    <property type="entry name" value="Hemolysn_Ca-bd"/>
</dbReference>
<dbReference type="PRINTS" id="PR00313">
    <property type="entry name" value="CABNDNGRPT"/>
</dbReference>
<evidence type="ECO:0000256" key="2">
    <source>
        <dbReference type="ARBA" id="ARBA00022525"/>
    </source>
</evidence>
<evidence type="ECO:0000313" key="4">
    <source>
        <dbReference type="EMBL" id="MFC3616073.1"/>
    </source>
</evidence>
<dbReference type="RefSeq" id="WP_386737376.1">
    <property type="nucleotide sequence ID" value="NZ_JBHRXI010000029.1"/>
</dbReference>
<dbReference type="EMBL" id="JBHRXI010000029">
    <property type="protein sequence ID" value="MFC3616073.1"/>
    <property type="molecule type" value="Genomic_DNA"/>
</dbReference>
<evidence type="ECO:0000313" key="5">
    <source>
        <dbReference type="Proteomes" id="UP001595629"/>
    </source>
</evidence>
<dbReference type="InterPro" id="IPR018511">
    <property type="entry name" value="Hemolysin-typ_Ca-bd_CS"/>
</dbReference>
<feature type="compositionally biased region" description="Gly residues" evidence="3">
    <location>
        <begin position="785"/>
        <end position="797"/>
    </location>
</feature>
<gene>
    <name evidence="4" type="ORF">ACFORG_20170</name>
</gene>
<feature type="compositionally biased region" description="Basic and acidic residues" evidence="3">
    <location>
        <begin position="1007"/>
        <end position="1024"/>
    </location>
</feature>
<dbReference type="InterPro" id="IPR050557">
    <property type="entry name" value="RTX_toxin/Mannuronan_C5-epim"/>
</dbReference>
<organism evidence="4 5">
    <name type="scientific">Lutimaribacter marinistellae</name>
    <dbReference type="NCBI Taxonomy" id="1820329"/>
    <lineage>
        <taxon>Bacteria</taxon>
        <taxon>Pseudomonadati</taxon>
        <taxon>Pseudomonadota</taxon>
        <taxon>Alphaproteobacteria</taxon>
        <taxon>Rhodobacterales</taxon>
        <taxon>Roseobacteraceae</taxon>
        <taxon>Lutimaribacter</taxon>
    </lineage>
</organism>
<dbReference type="Gene3D" id="2.150.10.10">
    <property type="entry name" value="Serralysin-like metalloprotease, C-terminal"/>
    <property type="match status" value="4"/>
</dbReference>
<protein>
    <submittedName>
        <fullName evidence="4">Calcium-binding protein</fullName>
    </submittedName>
</protein>
<dbReference type="PANTHER" id="PTHR38340">
    <property type="entry name" value="S-LAYER PROTEIN"/>
    <property type="match status" value="1"/>
</dbReference>
<sequence length="1201" mass="126342">MEPISILNDGRVVSLGRDYVDGDLVNVVRIFAENGFELTSNSVAYAAGTPVGEPGSNAEILGAFLAPDGSVRIVARDSFAEKAWTFDLGATGEILGSTELATPQGDINSPFLSVQPGLIQAPNGTLVSLWGQYLYLASPDGAYLTETRPDTRHSSSADDAIITSGGRILRATLIQPDTEVQIEAQFYELDGTPVADPFIVAGGLSSVFGHFDVELAELIDGRVAVVYSTSRDGDADTSEAAVYMTILNADGTVSVAEQMVNTDDTDGAQDWVGVHPLSNGGVAVTYGTETGFTRTESQNARFFDSSGMEYDSYQQLGQRGRPAESLYVSPDGVLYRLDPRETDRLYDAPNPDDPGLVGDEIMLSKGTLGELAEDAEIATLADGRVVVTYDHTNLEGHIRIYDPANGSLTDVDTVSVARESSVAGLADGGFVVAWRTSDQRANEDLRIQIHNADGSVRLAETVVFDGETEHVAVAATRSGFVLTYTDDEGVADDQLMVQFFGAGGASQGTAFAMEDTIFETVNVADAVLMGDGRLAMVWHSKHRTNFEANIKLMIFDTTGARAFAEPIVVSDDERAWQPPRIVGLDDGGFAVVHVNSENKFILSQYSATGALVRTGVELITEQAINPGDNLNLSSSHSQVYDIEMTGDGQLVLAYVVTTGDRTDGTDVRYAIFELDGQVVLDSRAATENLADDQDSVELTRLPDGTVFLSFSDDTNIRFSSQQSINGVRIQGGEKPETPLPTPGPDFIFGTDGDDVIDLLDGDDRYMGDSGNDSISGNSGEDLLDGGDGNDTLSGGGNDDTIRGGAGDDTSVFAGTSTAATVREATGGLLVHSRDGTDFVRDDVENFQFDDTVLSYAQMEALVGRPAPDVTGSDDAEELFGTALTERILALGGDDVIFPGTGSDTIDGGSGIDRVDFSMQPLVLGWTILDYMLEVTLGTGVADIFGDDVKTLEGVENVIGTAWSDSLAGDVLGNVLAGLDGNDRLVGLEGDDTLDGGVGADTLNGGDGDDRISGGPDGHEADQRDVIYAGAGDDRAEGGGGNDQIFGQEGNDTLAGGFGADELQGQDGDDVVTGGALSDLVFGGNGNDFVNGGFGYDRINGGAGADSFFHLGVADHGSDWVQDYLAGDGDVLVFGQAATAADFQINLAHTATPDGERSGEDAVQEAFVIYRPTGQIMWALVDGEAQLNINIQIGGEIFDLLA</sequence>
<accession>A0ABV7TPD2</accession>
<reference evidence="5" key="1">
    <citation type="journal article" date="2019" name="Int. J. Syst. Evol. Microbiol.">
        <title>The Global Catalogue of Microorganisms (GCM) 10K type strain sequencing project: providing services to taxonomists for standard genome sequencing and annotation.</title>
        <authorList>
            <consortium name="The Broad Institute Genomics Platform"/>
            <consortium name="The Broad Institute Genome Sequencing Center for Infectious Disease"/>
            <person name="Wu L."/>
            <person name="Ma J."/>
        </authorList>
    </citation>
    <scope>NUCLEOTIDE SEQUENCE [LARGE SCALE GENOMIC DNA]</scope>
    <source>
        <strain evidence="5">KCTC 42911</strain>
    </source>
</reference>
<evidence type="ECO:0000256" key="1">
    <source>
        <dbReference type="ARBA" id="ARBA00004613"/>
    </source>
</evidence>